<dbReference type="Gene3D" id="3.40.190.10">
    <property type="entry name" value="Periplasmic binding protein-like II"/>
    <property type="match status" value="1"/>
</dbReference>
<keyword evidence="9" id="KW-0486">Methionine biosynthesis</keyword>
<dbReference type="PROSITE" id="PS50931">
    <property type="entry name" value="HTH_LYSR"/>
    <property type="match status" value="1"/>
</dbReference>
<dbReference type="InterPro" id="IPR000847">
    <property type="entry name" value="LysR_HTH_N"/>
</dbReference>
<organism evidence="11 12">
    <name type="scientific">Pseudoroseicyclus aestuarii</name>
    <dbReference type="NCBI Taxonomy" id="1795041"/>
    <lineage>
        <taxon>Bacteria</taxon>
        <taxon>Pseudomonadati</taxon>
        <taxon>Pseudomonadota</taxon>
        <taxon>Alphaproteobacteria</taxon>
        <taxon>Rhodobacterales</taxon>
        <taxon>Paracoccaceae</taxon>
        <taxon>Pseudoroseicyclus</taxon>
    </lineage>
</organism>
<dbReference type="Pfam" id="PF00126">
    <property type="entry name" value="HTH_1"/>
    <property type="match status" value="1"/>
</dbReference>
<dbReference type="InterPro" id="IPR005119">
    <property type="entry name" value="LysR_subst-bd"/>
</dbReference>
<evidence type="ECO:0000256" key="8">
    <source>
        <dbReference type="ARBA" id="ARBA00023163"/>
    </source>
</evidence>
<dbReference type="GO" id="GO:0005737">
    <property type="term" value="C:cytoplasm"/>
    <property type="evidence" value="ECO:0007669"/>
    <property type="project" value="UniProtKB-SubCell"/>
</dbReference>
<dbReference type="PANTHER" id="PTHR30346:SF28">
    <property type="entry name" value="HTH-TYPE TRANSCRIPTIONAL REGULATOR CYNR"/>
    <property type="match status" value="1"/>
</dbReference>
<keyword evidence="7" id="KW-0238">DNA-binding</keyword>
<comment type="similarity">
    <text evidence="2">Belongs to the LysR transcriptional regulatory family.</text>
</comment>
<evidence type="ECO:0000256" key="6">
    <source>
        <dbReference type="ARBA" id="ARBA00023015"/>
    </source>
</evidence>
<dbReference type="InterPro" id="IPR036390">
    <property type="entry name" value="WH_DNA-bd_sf"/>
</dbReference>
<name>A0A318SZB7_9RHOB</name>
<evidence type="ECO:0000256" key="1">
    <source>
        <dbReference type="ARBA" id="ARBA00004496"/>
    </source>
</evidence>
<evidence type="ECO:0000256" key="3">
    <source>
        <dbReference type="ARBA" id="ARBA00019365"/>
    </source>
</evidence>
<evidence type="ECO:0000313" key="12">
    <source>
        <dbReference type="Proteomes" id="UP000248311"/>
    </source>
</evidence>
<proteinExistence type="inferred from homology"/>
<dbReference type="GO" id="GO:0009086">
    <property type="term" value="P:methionine biosynthetic process"/>
    <property type="evidence" value="ECO:0007669"/>
    <property type="project" value="UniProtKB-KW"/>
</dbReference>
<sequence>MNEPPARLVIDLQPLVILREIDRTSSLTEAADRLNLTQSAVSHAVRRFEERHGVTLWEREGRKLRLTPAGEYLLGLAARVLPQLEHGASVLEDYSRGRRGAIRVGMECHPCQDWLMRLVDPFLVEWPDVDLDVTSAFQFGGLAALLGHEIDLLVTPDPIESPGVGYRPVFDYELVLAVAKDHPLARVGQVAPSDMARETLITYPVPRERLDIYTRFLVPAHARPRRHRTAETTDLMLRLVASGRAVSATPDWLLRDAKGVTGVRIGSGIQKSIHLGYRTGALPRYLEEFMQLAETVDI</sequence>
<dbReference type="InterPro" id="IPR036388">
    <property type="entry name" value="WH-like_DNA-bd_sf"/>
</dbReference>
<evidence type="ECO:0000256" key="9">
    <source>
        <dbReference type="ARBA" id="ARBA00023167"/>
    </source>
</evidence>
<keyword evidence="6" id="KW-0805">Transcription regulation</keyword>
<protein>
    <recommendedName>
        <fullName evidence="3">HTH-type transcriptional regulator MetR</fullName>
    </recommendedName>
</protein>
<dbReference type="Pfam" id="PF03466">
    <property type="entry name" value="LysR_substrate"/>
    <property type="match status" value="1"/>
</dbReference>
<dbReference type="CDD" id="cd08441">
    <property type="entry name" value="PBP2_MetR"/>
    <property type="match status" value="1"/>
</dbReference>
<dbReference type="AlphaFoldDB" id="A0A318SZB7"/>
<dbReference type="GO" id="GO:0003700">
    <property type="term" value="F:DNA-binding transcription factor activity"/>
    <property type="evidence" value="ECO:0007669"/>
    <property type="project" value="InterPro"/>
</dbReference>
<dbReference type="EMBL" id="QJTE01000006">
    <property type="protein sequence ID" value="PYE81364.1"/>
    <property type="molecule type" value="Genomic_DNA"/>
</dbReference>
<dbReference type="Gene3D" id="1.10.10.10">
    <property type="entry name" value="Winged helix-like DNA-binding domain superfamily/Winged helix DNA-binding domain"/>
    <property type="match status" value="1"/>
</dbReference>
<dbReference type="Proteomes" id="UP000248311">
    <property type="component" value="Unassembled WGS sequence"/>
</dbReference>
<evidence type="ECO:0000256" key="7">
    <source>
        <dbReference type="ARBA" id="ARBA00023125"/>
    </source>
</evidence>
<dbReference type="InterPro" id="IPR037406">
    <property type="entry name" value="MetR_PBP2"/>
</dbReference>
<dbReference type="GO" id="GO:0032993">
    <property type="term" value="C:protein-DNA complex"/>
    <property type="evidence" value="ECO:0007669"/>
    <property type="project" value="TreeGrafter"/>
</dbReference>
<evidence type="ECO:0000259" key="10">
    <source>
        <dbReference type="PROSITE" id="PS50931"/>
    </source>
</evidence>
<gene>
    <name evidence="11" type="ORF">DFP88_10642</name>
</gene>
<keyword evidence="8" id="KW-0804">Transcription</keyword>
<dbReference type="PANTHER" id="PTHR30346">
    <property type="entry name" value="TRANSCRIPTIONAL DUAL REGULATOR HCAR-RELATED"/>
    <property type="match status" value="1"/>
</dbReference>
<accession>A0A318SZB7</accession>
<keyword evidence="12" id="KW-1185">Reference proteome</keyword>
<evidence type="ECO:0000256" key="5">
    <source>
        <dbReference type="ARBA" id="ARBA00022605"/>
    </source>
</evidence>
<dbReference type="GO" id="GO:0003677">
    <property type="term" value="F:DNA binding"/>
    <property type="evidence" value="ECO:0007669"/>
    <property type="project" value="UniProtKB-KW"/>
</dbReference>
<reference evidence="11 12" key="1">
    <citation type="submission" date="2018-06" db="EMBL/GenBank/DDBJ databases">
        <title>Genomic Encyclopedia of Type Strains, Phase III (KMG-III): the genomes of soil and plant-associated and newly described type strains.</title>
        <authorList>
            <person name="Whitman W."/>
        </authorList>
    </citation>
    <scope>NUCLEOTIDE SEQUENCE [LARGE SCALE GENOMIC DNA]</scope>
    <source>
        <strain evidence="11 12">CECT 9025</strain>
    </source>
</reference>
<keyword evidence="4" id="KW-0963">Cytoplasm</keyword>
<dbReference type="PRINTS" id="PR00039">
    <property type="entry name" value="HTHLYSR"/>
</dbReference>
<feature type="domain" description="HTH lysR-type" evidence="10">
    <location>
        <begin position="10"/>
        <end position="67"/>
    </location>
</feature>
<keyword evidence="5" id="KW-0028">Amino-acid biosynthesis</keyword>
<evidence type="ECO:0000256" key="4">
    <source>
        <dbReference type="ARBA" id="ARBA00022490"/>
    </source>
</evidence>
<evidence type="ECO:0000256" key="2">
    <source>
        <dbReference type="ARBA" id="ARBA00009437"/>
    </source>
</evidence>
<evidence type="ECO:0000313" key="11">
    <source>
        <dbReference type="EMBL" id="PYE81364.1"/>
    </source>
</evidence>
<comment type="subcellular location">
    <subcellularLocation>
        <location evidence="1">Cytoplasm</location>
    </subcellularLocation>
</comment>
<comment type="caution">
    <text evidence="11">The sequence shown here is derived from an EMBL/GenBank/DDBJ whole genome shotgun (WGS) entry which is preliminary data.</text>
</comment>
<dbReference type="SUPFAM" id="SSF46785">
    <property type="entry name" value="Winged helix' DNA-binding domain"/>
    <property type="match status" value="1"/>
</dbReference>
<dbReference type="SUPFAM" id="SSF53850">
    <property type="entry name" value="Periplasmic binding protein-like II"/>
    <property type="match status" value="1"/>
</dbReference>